<dbReference type="RefSeq" id="WP_183598168.1">
    <property type="nucleotide sequence ID" value="NZ_JACHXK010000002.1"/>
</dbReference>
<evidence type="ECO:0000256" key="1">
    <source>
        <dbReference type="SAM" id="Phobius"/>
    </source>
</evidence>
<dbReference type="AlphaFoldDB" id="A0A7W5FLI8"/>
<keyword evidence="3" id="KW-1185">Reference proteome</keyword>
<dbReference type="GO" id="GO:0016740">
    <property type="term" value="F:transferase activity"/>
    <property type="evidence" value="ECO:0007669"/>
    <property type="project" value="UniProtKB-KW"/>
</dbReference>
<feature type="transmembrane region" description="Helical" evidence="1">
    <location>
        <begin position="6"/>
        <end position="27"/>
    </location>
</feature>
<accession>A0A7W5FLI8</accession>
<dbReference type="Proteomes" id="UP000570361">
    <property type="component" value="Unassembled WGS sequence"/>
</dbReference>
<keyword evidence="2" id="KW-0808">Transferase</keyword>
<reference evidence="2 3" key="1">
    <citation type="submission" date="2020-08" db="EMBL/GenBank/DDBJ databases">
        <title>Genomic Encyclopedia of Type Strains, Phase III (KMG-III): the genomes of soil and plant-associated and newly described type strains.</title>
        <authorList>
            <person name="Whitman W."/>
        </authorList>
    </citation>
    <scope>NUCLEOTIDE SEQUENCE [LARGE SCALE GENOMIC DNA]</scope>
    <source>
        <strain evidence="2 3">CECT 5862</strain>
    </source>
</reference>
<proteinExistence type="predicted"/>
<gene>
    <name evidence="2" type="ORF">FHS18_001322</name>
</gene>
<feature type="transmembrane region" description="Helical" evidence="1">
    <location>
        <begin position="34"/>
        <end position="56"/>
    </location>
</feature>
<dbReference type="Pfam" id="PF10966">
    <property type="entry name" value="DUF2768"/>
    <property type="match status" value="1"/>
</dbReference>
<organism evidence="2 3">
    <name type="scientific">Paenibacillus phyllosphaerae</name>
    <dbReference type="NCBI Taxonomy" id="274593"/>
    <lineage>
        <taxon>Bacteria</taxon>
        <taxon>Bacillati</taxon>
        <taxon>Bacillota</taxon>
        <taxon>Bacilli</taxon>
        <taxon>Bacillales</taxon>
        <taxon>Paenibacillaceae</taxon>
        <taxon>Paenibacillus</taxon>
    </lineage>
</organism>
<comment type="caution">
    <text evidence="2">The sequence shown here is derived from an EMBL/GenBank/DDBJ whole genome shotgun (WGS) entry which is preliminary data.</text>
</comment>
<keyword evidence="1" id="KW-0472">Membrane</keyword>
<dbReference type="EMBL" id="JACHXK010000002">
    <property type="protein sequence ID" value="MBB3109270.1"/>
    <property type="molecule type" value="Genomic_DNA"/>
</dbReference>
<dbReference type="InterPro" id="IPR020076">
    <property type="entry name" value="DUF2768"/>
</dbReference>
<keyword evidence="1" id="KW-0812">Transmembrane</keyword>
<name>A0A7W5FLI8_9BACL</name>
<evidence type="ECO:0000313" key="3">
    <source>
        <dbReference type="Proteomes" id="UP000570361"/>
    </source>
</evidence>
<keyword evidence="1" id="KW-1133">Transmembrane helix</keyword>
<evidence type="ECO:0000313" key="2">
    <source>
        <dbReference type="EMBL" id="MBB3109270.1"/>
    </source>
</evidence>
<protein>
    <submittedName>
        <fullName evidence="2">Sorbitol-specific phosphotransferase system component IIBC</fullName>
    </submittedName>
</protein>
<sequence>MDPMTKMWVSFVGIGLMAIAAVLVTFARYKLKGVFRFIVSAVAFVTLLIGGVIGFISVA</sequence>